<dbReference type="Proteomes" id="UP000551758">
    <property type="component" value="Unassembled WGS sequence"/>
</dbReference>
<evidence type="ECO:0000313" key="4">
    <source>
        <dbReference type="EMBL" id="KAF5914569.1"/>
    </source>
</evidence>
<comment type="function">
    <text evidence="2">May mediate accelerated ATP-independent bidirectional transbilayer migration of phospholipids upon binding calcium ions that results in a loss of phospholipid asymmetry in the plasma membrane.</text>
</comment>
<comment type="similarity">
    <text evidence="1 2">Belongs to the phospholipid scramblase family.</text>
</comment>
<dbReference type="InterPro" id="IPR005552">
    <property type="entry name" value="Scramblase"/>
</dbReference>
<keyword evidence="2" id="KW-0106">Calcium</keyword>
<dbReference type="GO" id="GO:0017128">
    <property type="term" value="F:phospholipid scramblase activity"/>
    <property type="evidence" value="ECO:0007669"/>
    <property type="project" value="InterPro"/>
</dbReference>
<dbReference type="GO" id="GO:0005886">
    <property type="term" value="C:plasma membrane"/>
    <property type="evidence" value="ECO:0007669"/>
    <property type="project" value="TreeGrafter"/>
</dbReference>
<evidence type="ECO:0000256" key="2">
    <source>
        <dbReference type="RuleBase" id="RU363116"/>
    </source>
</evidence>
<feature type="compositionally biased region" description="Polar residues" evidence="3">
    <location>
        <begin position="126"/>
        <end position="144"/>
    </location>
</feature>
<gene>
    <name evidence="4" type="ORF">HPG69_007955</name>
</gene>
<keyword evidence="2" id="KW-0449">Lipoprotein</keyword>
<evidence type="ECO:0000256" key="1">
    <source>
        <dbReference type="ARBA" id="ARBA00005350"/>
    </source>
</evidence>
<keyword evidence="5" id="KW-1185">Reference proteome</keyword>
<proteinExistence type="inferred from homology"/>
<comment type="cofactor">
    <cofactor evidence="2">
        <name>Ca(2+)</name>
        <dbReference type="ChEBI" id="CHEBI:29108"/>
    </cofactor>
</comment>
<protein>
    <recommendedName>
        <fullName evidence="2">Phospholipid scramblase</fullName>
    </recommendedName>
</protein>
<dbReference type="Pfam" id="PF03803">
    <property type="entry name" value="Scramblase"/>
    <property type="match status" value="1"/>
</dbReference>
<dbReference type="PANTHER" id="PTHR23248">
    <property type="entry name" value="PHOSPHOLIPID SCRAMBLASE-RELATED"/>
    <property type="match status" value="1"/>
</dbReference>
<comment type="caution">
    <text evidence="4">The sequence shown here is derived from an EMBL/GenBank/DDBJ whole genome shotgun (WGS) entry which is preliminary data.</text>
</comment>
<keyword evidence="2" id="KW-0564">Palmitate</keyword>
<name>A0A7J7EFM5_DICBM</name>
<dbReference type="EMBL" id="JACDTQ010003212">
    <property type="protein sequence ID" value="KAF5914569.1"/>
    <property type="molecule type" value="Genomic_DNA"/>
</dbReference>
<evidence type="ECO:0000313" key="5">
    <source>
        <dbReference type="Proteomes" id="UP000551758"/>
    </source>
</evidence>
<dbReference type="InterPro" id="IPR025659">
    <property type="entry name" value="Tubby-like_C"/>
</dbReference>
<organism evidence="4 5">
    <name type="scientific">Diceros bicornis minor</name>
    <name type="common">South-central black rhinoceros</name>
    <dbReference type="NCBI Taxonomy" id="77932"/>
    <lineage>
        <taxon>Eukaryota</taxon>
        <taxon>Metazoa</taxon>
        <taxon>Chordata</taxon>
        <taxon>Craniata</taxon>
        <taxon>Vertebrata</taxon>
        <taxon>Euteleostomi</taxon>
        <taxon>Mammalia</taxon>
        <taxon>Eutheria</taxon>
        <taxon>Laurasiatheria</taxon>
        <taxon>Perissodactyla</taxon>
        <taxon>Rhinocerotidae</taxon>
        <taxon>Diceros</taxon>
    </lineage>
</organism>
<dbReference type="PANTHER" id="PTHR23248:SF25">
    <property type="entry name" value="PHOSPHOLIPID SCRAMBLASE FAMILY MEMBER 5"/>
    <property type="match status" value="1"/>
</dbReference>
<evidence type="ECO:0000256" key="3">
    <source>
        <dbReference type="SAM" id="MobiDB-lite"/>
    </source>
</evidence>
<dbReference type="AlphaFoldDB" id="A0A7J7EFM5"/>
<feature type="non-terminal residue" evidence="4">
    <location>
        <position position="422"/>
    </location>
</feature>
<accession>A0A7J7EFM5</accession>
<sequence length="422" mass="46465">QTIGVLGLHECSCTTARAMAAAKESSCLQSTAGLSAAATQGWRSILVMSEDAGRCWEDRVTTLSKPQVLWINIFLSRQKERGTEEDVKEEMGSTYTSPVYPASSTFANHAIQGNRLGEQNLRGHPVSSTEKNELSSQDAQNQRSRGLPGFLPGAPDPDHSLQVSPPNPGHRAWQPGLRPPGSLPPGLEHLSQLDLIIIHQQVELLGMILGTETSNKYEIKNSLGQRIYFAVEESICFNRTFCSTLRACSLKVTDNSGREVMTVNRPLRCSSCWCPCSLQELQIQAPPGTIVGYVTQKWDPFLPKFTIQNANKEDILKIVGPCATCGCFGDVDFEVKTINEKLTIGKISKYWSGFVNNVFTNADNFGIHVPVDLDVTVKAAMIGACFLFVSRVLRSVGDLRLSFLFVNYYSTNSILHSVYPKE</sequence>
<feature type="region of interest" description="Disordered" evidence="3">
    <location>
        <begin position="119"/>
        <end position="183"/>
    </location>
</feature>
<dbReference type="SUPFAM" id="SSF54518">
    <property type="entry name" value="Tubby C-terminal domain-like"/>
    <property type="match status" value="1"/>
</dbReference>
<reference evidence="4 5" key="1">
    <citation type="journal article" date="2020" name="Mol. Biol. Evol.">
        <title>Interspecific Gene Flow and the Evolution of Specialization in Black and White Rhinoceros.</title>
        <authorList>
            <person name="Moodley Y."/>
            <person name="Westbury M.V."/>
            <person name="Russo I.M."/>
            <person name="Gopalakrishnan S."/>
            <person name="Rakotoarivelo A."/>
            <person name="Olsen R.A."/>
            <person name="Prost S."/>
            <person name="Tunstall T."/>
            <person name="Ryder O.A."/>
            <person name="Dalen L."/>
            <person name="Bruford M.W."/>
        </authorList>
    </citation>
    <scope>NUCLEOTIDE SEQUENCE [LARGE SCALE GENOMIC DNA]</scope>
    <source>
        <strain evidence="4">SBR-YM</strain>
        <tissue evidence="4">Skin</tissue>
    </source>
</reference>